<dbReference type="RefSeq" id="WP_179816611.1">
    <property type="nucleotide sequence ID" value="NZ_JACBZD010000002.1"/>
</dbReference>
<protein>
    <submittedName>
        <fullName evidence="1">Uncharacterized protein</fullName>
    </submittedName>
</protein>
<organism evidence="1 2">
    <name type="scientific">Allostreptomyces psammosilenae</name>
    <dbReference type="NCBI Taxonomy" id="1892865"/>
    <lineage>
        <taxon>Bacteria</taxon>
        <taxon>Bacillati</taxon>
        <taxon>Actinomycetota</taxon>
        <taxon>Actinomycetes</taxon>
        <taxon>Kitasatosporales</taxon>
        <taxon>Streptomycetaceae</taxon>
        <taxon>Allostreptomyces</taxon>
    </lineage>
</organism>
<accession>A0A853AAV2</accession>
<dbReference type="EMBL" id="JACBZD010000002">
    <property type="protein sequence ID" value="NYI07638.1"/>
    <property type="molecule type" value="Genomic_DNA"/>
</dbReference>
<name>A0A853AAV2_9ACTN</name>
<gene>
    <name evidence="1" type="ORF">FHU37_004667</name>
</gene>
<sequence>MELEKALHHARALVLHDLSAGGADDAEVVSLLEDAITHRRWWVEQWPQGAGFLPGLVAQDMQDALLTSHGRWPLCPLHRDSADPHALVVEPELGEDAHWVCPAQAEVVAAVGELR</sequence>
<keyword evidence="2" id="KW-1185">Reference proteome</keyword>
<dbReference type="AlphaFoldDB" id="A0A853AAV2"/>
<proteinExistence type="predicted"/>
<comment type="caution">
    <text evidence="1">The sequence shown here is derived from an EMBL/GenBank/DDBJ whole genome shotgun (WGS) entry which is preliminary data.</text>
</comment>
<evidence type="ECO:0000313" key="2">
    <source>
        <dbReference type="Proteomes" id="UP000567795"/>
    </source>
</evidence>
<reference evidence="1 2" key="1">
    <citation type="submission" date="2020-07" db="EMBL/GenBank/DDBJ databases">
        <title>Sequencing the genomes of 1000 actinobacteria strains.</title>
        <authorList>
            <person name="Klenk H.-P."/>
        </authorList>
    </citation>
    <scope>NUCLEOTIDE SEQUENCE [LARGE SCALE GENOMIC DNA]</scope>
    <source>
        <strain evidence="1 2">DSM 42178</strain>
    </source>
</reference>
<evidence type="ECO:0000313" key="1">
    <source>
        <dbReference type="EMBL" id="NYI07638.1"/>
    </source>
</evidence>
<dbReference type="Proteomes" id="UP000567795">
    <property type="component" value="Unassembled WGS sequence"/>
</dbReference>